<dbReference type="CDD" id="cd00018">
    <property type="entry name" value="AP2"/>
    <property type="match status" value="1"/>
</dbReference>
<dbReference type="InterPro" id="IPR050913">
    <property type="entry name" value="AP2/ERF_ERF"/>
</dbReference>
<name>A0A5C7IHW9_9ROSI</name>
<comment type="subcellular location">
    <subcellularLocation>
        <location evidence="1">Nucleus</location>
    </subcellularLocation>
</comment>
<gene>
    <name evidence="11" type="ORF">EZV62_003862</name>
</gene>
<dbReference type="InterPro" id="IPR001471">
    <property type="entry name" value="AP2/ERF_dom"/>
</dbReference>
<evidence type="ECO:0000256" key="8">
    <source>
        <dbReference type="ARBA" id="ARBA00024343"/>
    </source>
</evidence>
<dbReference type="FunFam" id="3.30.730.10:FF:000005">
    <property type="entry name" value="ethylene-responsive transcription factor RAP2-11"/>
    <property type="match status" value="1"/>
</dbReference>
<keyword evidence="7" id="KW-0539">Nucleus</keyword>
<evidence type="ECO:0000256" key="7">
    <source>
        <dbReference type="ARBA" id="ARBA00023242"/>
    </source>
</evidence>
<dbReference type="OrthoDB" id="777519at2759"/>
<evidence type="ECO:0000256" key="5">
    <source>
        <dbReference type="ARBA" id="ARBA00023159"/>
    </source>
</evidence>
<comment type="function">
    <text evidence="9">Probably acts as a transcriptional activator. Binds to the GCC-box pathogenesis-related promoter element. May be involved in the regulation of gene expression by stress factors and by components of stress signal transduction pathways.</text>
</comment>
<dbReference type="Pfam" id="PF00847">
    <property type="entry name" value="AP2"/>
    <property type="match status" value="1"/>
</dbReference>
<keyword evidence="12" id="KW-1185">Reference proteome</keyword>
<evidence type="ECO:0000313" key="12">
    <source>
        <dbReference type="Proteomes" id="UP000323000"/>
    </source>
</evidence>
<accession>A0A5C7IHW9</accession>
<dbReference type="PANTHER" id="PTHR31194">
    <property type="entry name" value="SHN SHINE , DNA BINDING / TRANSCRIPTION FACTOR"/>
    <property type="match status" value="1"/>
</dbReference>
<evidence type="ECO:0000256" key="9">
    <source>
        <dbReference type="ARBA" id="ARBA00037379"/>
    </source>
</evidence>
<comment type="similarity">
    <text evidence="8">Belongs to the AP2/ERF transcription factor family. ERF subfamily.</text>
</comment>
<dbReference type="SMART" id="SM00380">
    <property type="entry name" value="AP2"/>
    <property type="match status" value="1"/>
</dbReference>
<dbReference type="Proteomes" id="UP000323000">
    <property type="component" value="Chromosome 2"/>
</dbReference>
<evidence type="ECO:0000256" key="1">
    <source>
        <dbReference type="ARBA" id="ARBA00004123"/>
    </source>
</evidence>
<dbReference type="SUPFAM" id="SSF54171">
    <property type="entry name" value="DNA-binding domain"/>
    <property type="match status" value="1"/>
</dbReference>
<sequence>MMQQDSSSDEERELFGRLRVKHYVNEIRIEPSSADALADNQKRTVEGGSSCQQLLKVSTSVTAAALASTNRKKFRGVRQRASGRWAAEIRYPAKCIRLWLGTFDTAEEAARAYDEKAISFRGDELHSHNLSSTTSVFNSRTHLSSTSKVIDLEKLSKPIRENTMLTVTAPECQVDKSNLSAADDLPLDLPFLNEFFNNVPTTGLLFLDQNDTVFQHTNVWCDDLSFLNSGLEDLNSSPLSDCYSRT</sequence>
<keyword evidence="4" id="KW-0238">DNA-binding</keyword>
<dbReference type="EMBL" id="VAHF01000002">
    <property type="protein sequence ID" value="TXG68927.1"/>
    <property type="molecule type" value="Genomic_DNA"/>
</dbReference>
<dbReference type="AlphaFoldDB" id="A0A5C7IHW9"/>
<dbReference type="GO" id="GO:0005634">
    <property type="term" value="C:nucleus"/>
    <property type="evidence" value="ECO:0007669"/>
    <property type="project" value="UniProtKB-SubCell"/>
</dbReference>
<keyword evidence="6" id="KW-0804">Transcription</keyword>
<evidence type="ECO:0000256" key="4">
    <source>
        <dbReference type="ARBA" id="ARBA00023125"/>
    </source>
</evidence>
<keyword evidence="2" id="KW-0936">Ethylene signaling pathway</keyword>
<proteinExistence type="inferred from homology"/>
<protein>
    <recommendedName>
        <fullName evidence="10">AP2/ERF domain-containing protein</fullName>
    </recommendedName>
</protein>
<comment type="caution">
    <text evidence="11">The sequence shown here is derived from an EMBL/GenBank/DDBJ whole genome shotgun (WGS) entry which is preliminary data.</text>
</comment>
<dbReference type="GO" id="GO:0009873">
    <property type="term" value="P:ethylene-activated signaling pathway"/>
    <property type="evidence" value="ECO:0007669"/>
    <property type="project" value="UniProtKB-KW"/>
</dbReference>
<keyword evidence="5" id="KW-0010">Activator</keyword>
<organism evidence="11 12">
    <name type="scientific">Acer yangbiense</name>
    <dbReference type="NCBI Taxonomy" id="1000413"/>
    <lineage>
        <taxon>Eukaryota</taxon>
        <taxon>Viridiplantae</taxon>
        <taxon>Streptophyta</taxon>
        <taxon>Embryophyta</taxon>
        <taxon>Tracheophyta</taxon>
        <taxon>Spermatophyta</taxon>
        <taxon>Magnoliopsida</taxon>
        <taxon>eudicotyledons</taxon>
        <taxon>Gunneridae</taxon>
        <taxon>Pentapetalae</taxon>
        <taxon>rosids</taxon>
        <taxon>malvids</taxon>
        <taxon>Sapindales</taxon>
        <taxon>Sapindaceae</taxon>
        <taxon>Hippocastanoideae</taxon>
        <taxon>Acereae</taxon>
        <taxon>Acer</taxon>
    </lineage>
</organism>
<dbReference type="InterPro" id="IPR016177">
    <property type="entry name" value="DNA-bd_dom_sf"/>
</dbReference>
<dbReference type="Gene3D" id="3.30.730.10">
    <property type="entry name" value="AP2/ERF domain"/>
    <property type="match status" value="1"/>
</dbReference>
<dbReference type="PANTHER" id="PTHR31194:SF140">
    <property type="entry name" value="ETHYLENE-RESPONSIVE TRANSCRIPTION FACTOR CRF2"/>
    <property type="match status" value="1"/>
</dbReference>
<keyword evidence="3" id="KW-0805">Transcription regulation</keyword>
<dbReference type="GO" id="GO:0003700">
    <property type="term" value="F:DNA-binding transcription factor activity"/>
    <property type="evidence" value="ECO:0007669"/>
    <property type="project" value="InterPro"/>
</dbReference>
<feature type="domain" description="AP2/ERF" evidence="10">
    <location>
        <begin position="73"/>
        <end position="131"/>
    </location>
</feature>
<evidence type="ECO:0000256" key="2">
    <source>
        <dbReference type="ARBA" id="ARBA00022745"/>
    </source>
</evidence>
<evidence type="ECO:0000256" key="6">
    <source>
        <dbReference type="ARBA" id="ARBA00023163"/>
    </source>
</evidence>
<evidence type="ECO:0000313" key="11">
    <source>
        <dbReference type="EMBL" id="TXG68927.1"/>
    </source>
</evidence>
<reference evidence="12" key="1">
    <citation type="journal article" date="2019" name="Gigascience">
        <title>De novo genome assembly of the endangered Acer yangbiense, a plant species with extremely small populations endemic to Yunnan Province, China.</title>
        <authorList>
            <person name="Yang J."/>
            <person name="Wariss H.M."/>
            <person name="Tao L."/>
            <person name="Zhang R."/>
            <person name="Yun Q."/>
            <person name="Hollingsworth P."/>
            <person name="Dao Z."/>
            <person name="Luo G."/>
            <person name="Guo H."/>
            <person name="Ma Y."/>
            <person name="Sun W."/>
        </authorList>
    </citation>
    <scope>NUCLEOTIDE SEQUENCE [LARGE SCALE GENOMIC DNA]</scope>
    <source>
        <strain evidence="12">cv. Malutang</strain>
    </source>
</reference>
<dbReference type="PRINTS" id="PR00367">
    <property type="entry name" value="ETHRSPELEMNT"/>
</dbReference>
<dbReference type="InterPro" id="IPR036955">
    <property type="entry name" value="AP2/ERF_dom_sf"/>
</dbReference>
<evidence type="ECO:0000259" key="10">
    <source>
        <dbReference type="PROSITE" id="PS51032"/>
    </source>
</evidence>
<evidence type="ECO:0000256" key="3">
    <source>
        <dbReference type="ARBA" id="ARBA00023015"/>
    </source>
</evidence>
<dbReference type="GO" id="GO:0003677">
    <property type="term" value="F:DNA binding"/>
    <property type="evidence" value="ECO:0007669"/>
    <property type="project" value="UniProtKB-KW"/>
</dbReference>
<dbReference type="PROSITE" id="PS51032">
    <property type="entry name" value="AP2_ERF"/>
    <property type="match status" value="1"/>
</dbReference>